<evidence type="ECO:0000256" key="3">
    <source>
        <dbReference type="SAM" id="Phobius"/>
    </source>
</evidence>
<feature type="compositionally biased region" description="Low complexity" evidence="2">
    <location>
        <begin position="1827"/>
        <end position="1836"/>
    </location>
</feature>
<sequence length="3601" mass="390153">MIKQSRILRVAVLLICVSFSLHGQLFAAPKTQKDEPDPSPPRPAPDTEKNNMERLRLETVEPSVPDYPFGLLSVVVAAYVYFSTSSPENAGSMPRNLEAGADFVLLHQSYLPANLMEMARRVAENSSVAKVTANVALMTDDVTPAGKRTFSSPQMLRTVQPDPPMPLGPTEEPSSLSMGFPGQQIMPAPHESQDSLSSQPRQHLRVASCHEPGSCLSPALGLVTPATSFLTIVGCVVYGTIGLYCFGEVSRAVQGSNLQLSLAKLYVFVDDFRGSWQRSSRQERRFFFAAWALSCLAFAAAQGMESWLQEKRSPSMDVQLDFAGPLLHVSHGLFVVAFGATSALVFMFAFVHSHILIGLDNSLDCWCCDLVNDPDFHGGIQSWNLLQALLKAIGRELAFSLAIAQGMGYFGLVLFLVKLFDVLLRSELEPYPIIAEALASIPLLRTPSSFLAASHCGEKGKQWNQWQKREKGTAPVYDEWGSSRPPWRLWQGAYSASPSKQASRPQYDKVILPQQRRGGPSNEGEVEDDPTAIMRREVQKALSVAKKADHRIRRLREERQLREAQWIQFQKDSKTAFLKEKARFEAAINHLDSEIQTAVNTGKEASTQVQELAARGPIVRPPADAVMATDGAWEALLSAEDPHPVSGFLQEAEQAAQRIPSPAGGSAFPADGRMVPPEMAARLLHAALAHLPLSAMPAATAAPAPCMGTGQLHGASGPQEPVPIEHPPPMSGPPGLTTPFPASPGQGETPAPNGLAAPPSASPPQRAKPGSRTPLKGAPVRPVHTASGNATSLADKLLAKRAAMLPFGGSAPGATVPEGAMPSQSHQETATISLEEMDTSSDLAEEPRPPPADTGQNADPGGSHSTGLVVVFVPFILSTLTSPECIDGIVLIKACNMTRPTQLVLDWSHQVTFTLISMSFRGSLVSITAAFQRFHKTEVVLKAVGMSQVAVTVPRAHEAPAATSEGQMQAFLLDLRPLGIAPRFVQIDQFVPDLPQILLHADVEFPTGLCGQLLSNRIVGDLQVLKVGVTNDLVHQVFANFSPAVGRGETWEPRQRSAPHSQPNGGPSDPSHGGIPPPTPVPGAPPNRYGIDRVDPDAHDVLQQDPQETGDIATPTELVRGTFVIFAPGYQHEVIHLDLPLPCSLEDTLAEVSEARVSDISVYFDCLVPARAQPHVGFASILTLPEWASAKSCCLVDSRAVDGLISGRIIGEDGLHSLETGDTVTILPALHAPDPVLGLAQMLNSQVFWLDSIPFLERDDGTAFLVLFDGGCQVLSVDLTGGFTSTAFKYAAAIAFQYQLDRVTVCPSQPRLVDLAFQGRVCQAAIAATEAISRLPVPPGKLLPRQHICFLDARPILQDVTWRLATHGMLDLERLVGPFQEQAPHGYSINVVGGRQEQQAGRTYLHVAHGELLSLTYVADLPPNHTDASDDGGPSDHDSAASGGSGGSTDSDSSFPSLTSPPSLDNTKTAQSSRSRSPRPGPPSGCLIDFVADPRYAVQCATSDSRGDNLPVAGPFAPGHSWGPLNFVVNCKLLQEITGRTPAEDQHLDALRYITSQLGGPWLSSRGPLLPGWMLQDQADPPPARAIAEAPAQQVSCVVLKPGYVHEHHVISLRIPATPEEATQGVQAVRSEWNRIHFPALLSVLPQPFFGLAVYVASPAWCTGFQGACLDLTQLDARIFAVNVPDYATRDLLLHFAGLAPTAQVEVWVGTEPIRLDEDVRVHMYPGALVMYVPAGWRVLYVYDAAFPLSDLIAELHDNAPPGWFVHLDAVPDANGDLRPCPGQVIVVTYATHPQHTPTQPVNAAEAEPVSDDPRPANEEPAEGQDSRTPGSASSSDSDHSVPDGHAVADSRPGVRASPVSSVSTVFCAVFAPSFQPERLVLPIPGRVNRDTVQEYVAFRRQPHYQRYAPELIFVQPQPFERCLTMLAQPTWLGDGVPVLCQLCGPAVAAFALRVPSVTTKADILRLANCDEDHLVYVADADRALGDTALAHILPGDLISVVARGHTFVRTTVESVIASDWLPQWPSHFNAEPHTVWALAEDVAQAIHAQPRRNTTFQDVVAAALEIPLPRLWTVPAKPAIRDYAHRGVGTVNVVLALCQEPENPVASAHTIPYVLDQRPVLLSLSIAWAREGRLDVAAVHARVATRCPTGFFVRIRGGTAEPGHANHYRQVRPGEVIVVEFWPRHIGDGISLHSDSSEQEDDDEDDDASGPRQDNPFSHSSHGLAPFSATAAPSDSASSSAADAVTGDKHIAADVLISVPQPSAQENRSASGDILRTLLEDIKNLQQDFFFFEASTLLDTLVEHFNADFGYGKQVAFADSASTIEEAIPPPRGPRLEHIQRPPTVSAVSTIRNPVISLTDSIPVPPFQASALELQTIVPCLPGRSGAPTIASADWLDADLRPLLCDVAVPPVWLRRFTAIQFWYPSAPWDTLTHLEIFTDGSADGGQAAAPFAAPEYPNSISRMDIPVRCQTSSLINSPNAPAGTQRIFMTDVFRNGLANGPPIPYAGLKEVNLRAIQVRYDLTFVSLNVLSMFTSAAPRPAHSAHVVLTDSNSHVGSVQTDAVGSLDPEAENEAGELFHEFLLRNQLFAPSTFTAFHSGQSWTWIAARGDDARYRLDFVCVPQEWAAFELASKVWIDFEALQARDDHYPVVLKAAFGRFAPATRYTVHARVAQRPPRNLPWQQVQNFSVALGASGTPGWDVPVDAHCRHVTSALCDAGALLQVSSTTRPRQPYLTPDTLALVHRRAAVRGYLRAEEHELRRRRLLIGFASFVLARDGRAFTPHALALAHEWLQDIHRSVARAWDMLGWLSTSVRTAVRRDRIAFLQALADKVSLQDLQHPKQLYQVVRKAFPQARSSRRAAFQPLPAVRLENGTLASTPQARADRWTAYFSAQEAGEVISLEDYAGHFHDSTLDPTPEGWVFDPLALPDLFELEQQVLGLPFDKAAGPDGVTGELLRVQPAITSQWLYPLYLKTAMCLQEPTTWRGGALICLAKKAAALFDCKAFRSILLSSVPSKLYHRILRNKLMDAFANVRGDLQDDDAVLLRLLHGLGVPPSAMTELFEQLSRAAYIASAGAGPHLTALVADLLRGTWFRLDGASALVLTQRGSRPGDPLADLLFAFTFSAYVRSAEQALQSADLQTYCPATAAPAPWCDWEPVSQVGIASWADDYVMLQVSRDVGGLLARTRAATEVLVSQATAAGMEVSFARDKTAVLLSSDCSLADRGEVLQDPELGACLALHNPVLGSTHLLPIVDSYRHLGGILTANGVPAAEVSFRSSQVLSYHCIQPCTDAAGIERTSDCGEAPSPPPAVALMRGVLLQHDRSSAGCAMPLVLRKHQALHEACLKFYHTVDRLQYHLKRSTSCLIRVVHVLPPMSPDDLRAVERADATTKRKVGKGQWQHYVAARPSAQAFGPRLPIATERLQGLQEEDLTLADLGKIYRPPPGVVAQVMDFIDAASIEGPRTGCPDFWLQVLLALNLRVCSHAAALTEKCRVIPAFVSQIPSGIVADTARQYLVRYVSDSCAGFFVGSIRLTQEVFFKQMCLEKQQHIMNRYLLATLLSGLAGVVARATESTTTLPPRFFNRNLCPQVLFEEDVAQN</sequence>
<feature type="transmembrane region" description="Helical" evidence="3">
    <location>
        <begin position="286"/>
        <end position="308"/>
    </location>
</feature>
<dbReference type="PANTHER" id="PTHR24216">
    <property type="entry name" value="PAXILLIN-RELATED"/>
    <property type="match status" value="1"/>
</dbReference>
<dbReference type="Proteomes" id="UP000186817">
    <property type="component" value="Unassembled WGS sequence"/>
</dbReference>
<dbReference type="EMBL" id="LSRX01000277">
    <property type="protein sequence ID" value="OLQ01936.1"/>
    <property type="molecule type" value="Genomic_DNA"/>
</dbReference>
<evidence type="ECO:0000256" key="1">
    <source>
        <dbReference type="SAM" id="Coils"/>
    </source>
</evidence>
<name>A0A1Q9E3D0_SYMMI</name>
<organism evidence="5 6">
    <name type="scientific">Symbiodinium microadriaticum</name>
    <name type="common">Dinoflagellate</name>
    <name type="synonym">Zooxanthella microadriatica</name>
    <dbReference type="NCBI Taxonomy" id="2951"/>
    <lineage>
        <taxon>Eukaryota</taxon>
        <taxon>Sar</taxon>
        <taxon>Alveolata</taxon>
        <taxon>Dinophyceae</taxon>
        <taxon>Suessiales</taxon>
        <taxon>Symbiodiniaceae</taxon>
        <taxon>Symbiodinium</taxon>
    </lineage>
</organism>
<keyword evidence="6" id="KW-1185">Reference proteome</keyword>
<feature type="region of interest" description="Disordered" evidence="2">
    <location>
        <begin position="707"/>
        <end position="789"/>
    </location>
</feature>
<reference evidence="5 6" key="1">
    <citation type="submission" date="2016-02" db="EMBL/GenBank/DDBJ databases">
        <title>Genome analysis of coral dinoflagellate symbionts highlights evolutionary adaptations to a symbiotic lifestyle.</title>
        <authorList>
            <person name="Aranda M."/>
            <person name="Li Y."/>
            <person name="Liew Y.J."/>
            <person name="Baumgarten S."/>
            <person name="Simakov O."/>
            <person name="Wilson M."/>
            <person name="Piel J."/>
            <person name="Ashoor H."/>
            <person name="Bougouffa S."/>
            <person name="Bajic V.B."/>
            <person name="Ryu T."/>
            <person name="Ravasi T."/>
            <person name="Bayer T."/>
            <person name="Micklem G."/>
            <person name="Kim H."/>
            <person name="Bhak J."/>
            <person name="Lajeunesse T.C."/>
            <person name="Voolstra C.R."/>
        </authorList>
    </citation>
    <scope>NUCLEOTIDE SEQUENCE [LARGE SCALE GENOMIC DNA]</scope>
    <source>
        <strain evidence="5 6">CCMP2467</strain>
    </source>
</reference>
<proteinExistence type="predicted"/>
<feature type="chain" id="PRO_5012773802" evidence="4">
    <location>
        <begin position="24"/>
        <end position="3601"/>
    </location>
</feature>
<feature type="region of interest" description="Disordered" evidence="2">
    <location>
        <begin position="1423"/>
        <end position="1488"/>
    </location>
</feature>
<keyword evidence="1" id="KW-0175">Coiled coil</keyword>
<keyword evidence="3" id="KW-0472">Membrane</keyword>
<feature type="compositionally biased region" description="Polar residues" evidence="2">
    <location>
        <begin position="822"/>
        <end position="832"/>
    </location>
</feature>
<feature type="compositionally biased region" description="Low complexity" evidence="2">
    <location>
        <begin position="2226"/>
        <end position="2244"/>
    </location>
</feature>
<feature type="region of interest" description="Disordered" evidence="2">
    <location>
        <begin position="809"/>
        <end position="861"/>
    </location>
</feature>
<feature type="compositionally biased region" description="Acidic residues" evidence="2">
    <location>
        <begin position="2198"/>
        <end position="2209"/>
    </location>
</feature>
<feature type="region of interest" description="Disordered" evidence="2">
    <location>
        <begin position="2191"/>
        <end position="2244"/>
    </location>
</feature>
<evidence type="ECO:0000313" key="5">
    <source>
        <dbReference type="EMBL" id="OLQ01936.1"/>
    </source>
</evidence>
<feature type="compositionally biased region" description="Basic and acidic residues" evidence="2">
    <location>
        <begin position="1837"/>
        <end position="1849"/>
    </location>
</feature>
<keyword evidence="3" id="KW-1133">Transmembrane helix</keyword>
<dbReference type="PANTHER" id="PTHR24216:SF65">
    <property type="entry name" value="PAXILLIN-LIKE PROTEIN 1"/>
    <property type="match status" value="1"/>
</dbReference>
<feature type="compositionally biased region" description="Low complexity" evidence="2">
    <location>
        <begin position="1448"/>
        <end position="1465"/>
    </location>
</feature>
<feature type="transmembrane region" description="Helical" evidence="3">
    <location>
        <begin position="397"/>
        <end position="417"/>
    </location>
</feature>
<feature type="transmembrane region" description="Helical" evidence="3">
    <location>
        <begin position="328"/>
        <end position="351"/>
    </location>
</feature>
<evidence type="ECO:0000256" key="2">
    <source>
        <dbReference type="SAM" id="MobiDB-lite"/>
    </source>
</evidence>
<gene>
    <name evidence="5" type="ORF">AK812_SmicGene15268</name>
</gene>
<feature type="signal peptide" evidence="4">
    <location>
        <begin position="1"/>
        <end position="23"/>
    </location>
</feature>
<feature type="region of interest" description="Disordered" evidence="2">
    <location>
        <begin position="1048"/>
        <end position="1094"/>
    </location>
</feature>
<keyword evidence="3" id="KW-0812">Transmembrane</keyword>
<feature type="compositionally biased region" description="Pro residues" evidence="2">
    <location>
        <begin position="1075"/>
        <end position="1085"/>
    </location>
</feature>
<dbReference type="OrthoDB" id="447163at2759"/>
<keyword evidence="4" id="KW-0732">Signal</keyword>
<feature type="region of interest" description="Disordered" evidence="2">
    <location>
        <begin position="155"/>
        <end position="203"/>
    </location>
</feature>
<feature type="region of interest" description="Disordered" evidence="2">
    <location>
        <begin position="28"/>
        <end position="51"/>
    </location>
</feature>
<accession>A0A1Q9E3D0</accession>
<feature type="coiled-coil region" evidence="1">
    <location>
        <begin position="538"/>
        <end position="565"/>
    </location>
</feature>
<comment type="caution">
    <text evidence="5">The sequence shown here is derived from an EMBL/GenBank/DDBJ whole genome shotgun (WGS) entry which is preliminary data.</text>
</comment>
<protein>
    <submittedName>
        <fullName evidence="5">Uncharacterized protein</fullName>
    </submittedName>
</protein>
<feature type="region of interest" description="Disordered" evidence="2">
    <location>
        <begin position="1795"/>
        <end position="1858"/>
    </location>
</feature>
<evidence type="ECO:0000256" key="4">
    <source>
        <dbReference type="SAM" id="SignalP"/>
    </source>
</evidence>
<feature type="compositionally biased region" description="Pro residues" evidence="2">
    <location>
        <begin position="720"/>
        <end position="732"/>
    </location>
</feature>
<evidence type="ECO:0000313" key="6">
    <source>
        <dbReference type="Proteomes" id="UP000186817"/>
    </source>
</evidence>
<feature type="compositionally biased region" description="Low complexity" evidence="2">
    <location>
        <begin position="750"/>
        <end position="768"/>
    </location>
</feature>